<comment type="caution">
    <text evidence="1">The sequence shown here is derived from an EMBL/GenBank/DDBJ whole genome shotgun (WGS) entry which is preliminary data.</text>
</comment>
<gene>
    <name evidence="1" type="ORF">HY36_01485</name>
</gene>
<protein>
    <submittedName>
        <fullName evidence="1">Uncharacterized protein</fullName>
    </submittedName>
</protein>
<dbReference type="eggNOG" id="ENOG50300HI">
    <property type="taxonomic scope" value="Bacteria"/>
</dbReference>
<proteinExistence type="predicted"/>
<evidence type="ECO:0000313" key="2">
    <source>
        <dbReference type="Proteomes" id="UP000024547"/>
    </source>
</evidence>
<evidence type="ECO:0000313" key="1">
    <source>
        <dbReference type="EMBL" id="KCZ65077.1"/>
    </source>
</evidence>
<name>A0A059EC28_9PROT</name>
<dbReference type="AlphaFoldDB" id="A0A059EC28"/>
<dbReference type="OrthoDB" id="7619443at2"/>
<sequence length="217" mass="22704">MNGMQAFVEQGLAAARTALQGVRAEAGLHLEPTHVTKCLRARVRSRLKAIETIVRRLITLMASALEIAPNALAARGQGAPAAQPDSLPDGVEDVTDSFAGLQPPAFRLRLTGRAVSGLIDWHQVFAGSVSASAQPSGPVLAAPLIAQIVALHRVLSDPEPAARRLARHLAQMKQAGEARPVCPPSAGDFRLGAELGSVSTALPSLLTRALADWPDSS</sequence>
<accession>A0A059EC28</accession>
<dbReference type="EMBL" id="AWFH01000001">
    <property type="protein sequence ID" value="KCZ65077.1"/>
    <property type="molecule type" value="Genomic_DNA"/>
</dbReference>
<reference evidence="1 2" key="1">
    <citation type="journal article" date="2014" name="Antonie Van Leeuwenhoek">
        <title>Hyphomonas beringensis sp. nov. and Hyphomonas chukchiensis sp. nov., isolated from surface seawater of the Bering Sea and Chukchi Sea.</title>
        <authorList>
            <person name="Li C."/>
            <person name="Lai Q."/>
            <person name="Li G."/>
            <person name="Dong C."/>
            <person name="Wang J."/>
            <person name="Liao Y."/>
            <person name="Shao Z."/>
        </authorList>
    </citation>
    <scope>NUCLEOTIDE SEQUENCE [LARGE SCALE GENOMIC DNA]</scope>
    <source>
        <strain evidence="1 2">22II1-22F38</strain>
    </source>
</reference>
<dbReference type="PATRIC" id="fig|1280948.3.peg.288"/>
<dbReference type="Proteomes" id="UP000024547">
    <property type="component" value="Unassembled WGS sequence"/>
</dbReference>
<keyword evidence="2" id="KW-1185">Reference proteome</keyword>
<organism evidence="1 2">
    <name type="scientific">Hyphomonas atlantica</name>
    <dbReference type="NCBI Taxonomy" id="1280948"/>
    <lineage>
        <taxon>Bacteria</taxon>
        <taxon>Pseudomonadati</taxon>
        <taxon>Pseudomonadota</taxon>
        <taxon>Alphaproteobacteria</taxon>
        <taxon>Hyphomonadales</taxon>
        <taxon>Hyphomonadaceae</taxon>
        <taxon>Hyphomonas</taxon>
    </lineage>
</organism>